<keyword evidence="3" id="KW-1185">Reference proteome</keyword>
<keyword evidence="1" id="KW-0472">Membrane</keyword>
<evidence type="ECO:0000313" key="2">
    <source>
        <dbReference type="EMBL" id="QTH73215.1"/>
    </source>
</evidence>
<accession>A0A975DK50</accession>
<dbReference type="AlphaFoldDB" id="A0A975DK50"/>
<keyword evidence="2" id="KW-0614">Plasmid</keyword>
<dbReference type="Proteomes" id="UP000664904">
    <property type="component" value="Plasmid unnamed5"/>
</dbReference>
<protein>
    <submittedName>
        <fullName evidence="2">Uncharacterized protein</fullName>
    </submittedName>
</protein>
<gene>
    <name evidence="2" type="ORF">J5O05_20735</name>
</gene>
<name>A0A975DK50_9GAMM</name>
<reference evidence="2" key="1">
    <citation type="submission" date="2021-03" db="EMBL/GenBank/DDBJ databases">
        <title>Complete Genome of Pseudoalteromonas xiamenensis STKMTI.2, a new potential marine bacterium producing anti-Vibrio compounds.</title>
        <authorList>
            <person name="Handayani D.P."/>
            <person name="Isnansetyo A."/>
            <person name="Istiqomah I."/>
            <person name="Jumina J."/>
        </authorList>
    </citation>
    <scope>NUCLEOTIDE SEQUENCE</scope>
    <source>
        <strain evidence="2">STKMTI.2</strain>
        <plasmid evidence="2">unnamed5</plasmid>
    </source>
</reference>
<evidence type="ECO:0000313" key="3">
    <source>
        <dbReference type="Proteomes" id="UP000664904"/>
    </source>
</evidence>
<keyword evidence="1" id="KW-1133">Transmembrane helix</keyword>
<evidence type="ECO:0000256" key="1">
    <source>
        <dbReference type="SAM" id="Phobius"/>
    </source>
</evidence>
<sequence>MENRTIKHEEWLRIVDSRANKKTGRKQSKAVARKRPSTHVWLMIFFITLACIFGYRMMDKETQVSVNTLSANTKQVIERHFSKQFMMGSWQLSRVKFGDSEIGVYVQIPNELALSAEDQKRYIQQSLCPSGDDYIWQSIGQHGLFIHLFTNNLRNSQYAQCLRA</sequence>
<dbReference type="EMBL" id="CP072135">
    <property type="protein sequence ID" value="QTH73215.1"/>
    <property type="molecule type" value="Genomic_DNA"/>
</dbReference>
<geneLocation type="plasmid" evidence="2 3">
    <name>unnamed5</name>
</geneLocation>
<keyword evidence="1" id="KW-0812">Transmembrane</keyword>
<organism evidence="2 3">
    <name type="scientific">Pseudoalteromonas xiamenensis</name>
    <dbReference type="NCBI Taxonomy" id="882626"/>
    <lineage>
        <taxon>Bacteria</taxon>
        <taxon>Pseudomonadati</taxon>
        <taxon>Pseudomonadota</taxon>
        <taxon>Gammaproteobacteria</taxon>
        <taxon>Alteromonadales</taxon>
        <taxon>Pseudoalteromonadaceae</taxon>
        <taxon>Pseudoalteromonas</taxon>
    </lineage>
</organism>
<dbReference type="KEGG" id="pxi:J5O05_20735"/>
<dbReference type="RefSeq" id="WP_208844834.1">
    <property type="nucleotide sequence ID" value="NZ_CP072135.1"/>
</dbReference>
<proteinExistence type="predicted"/>
<feature type="transmembrane region" description="Helical" evidence="1">
    <location>
        <begin position="39"/>
        <end position="58"/>
    </location>
</feature>